<name>A0AAW5JSI0_9FIRM</name>
<dbReference type="AlphaFoldDB" id="A0AAW5JSI0"/>
<comment type="caution">
    <text evidence="1">The sequence shown here is derived from an EMBL/GenBank/DDBJ whole genome shotgun (WGS) entry which is preliminary data.</text>
</comment>
<sequence>MLDELRVLNYAIASGTGSSYACTTVPHDTNLVLVLPSGAYPIADEYWDFNNEGNLLSFQTDLREYLQDIAGCEITTSASDMTAMMGSSNDIS</sequence>
<reference evidence="1" key="1">
    <citation type="submission" date="2022-06" db="EMBL/GenBank/DDBJ databases">
        <title>Isolation of gut microbiota from human fecal samples.</title>
        <authorList>
            <person name="Pamer E.G."/>
            <person name="Barat B."/>
            <person name="Waligurski E."/>
            <person name="Medina S."/>
            <person name="Paddock L."/>
            <person name="Mostad J."/>
        </authorList>
    </citation>
    <scope>NUCLEOTIDE SEQUENCE</scope>
    <source>
        <strain evidence="1">DFI.9.91</strain>
    </source>
</reference>
<proteinExistence type="predicted"/>
<dbReference type="RefSeq" id="WP_256304945.1">
    <property type="nucleotide sequence ID" value="NZ_JANFYS010000131.1"/>
</dbReference>
<dbReference type="EMBL" id="JANFYS010000131">
    <property type="protein sequence ID" value="MCQ4771922.1"/>
    <property type="molecule type" value="Genomic_DNA"/>
</dbReference>
<protein>
    <submittedName>
        <fullName evidence="1">Uncharacterized protein</fullName>
    </submittedName>
</protein>
<feature type="non-terminal residue" evidence="1">
    <location>
        <position position="92"/>
    </location>
</feature>
<gene>
    <name evidence="1" type="ORF">NE579_16000</name>
</gene>
<evidence type="ECO:0000313" key="2">
    <source>
        <dbReference type="Proteomes" id="UP001204562"/>
    </source>
</evidence>
<dbReference type="Proteomes" id="UP001204562">
    <property type="component" value="Unassembled WGS sequence"/>
</dbReference>
<accession>A0AAW5JSI0</accession>
<evidence type="ECO:0000313" key="1">
    <source>
        <dbReference type="EMBL" id="MCQ4771922.1"/>
    </source>
</evidence>
<organism evidence="1 2">
    <name type="scientific">Intestinimonas massiliensis</name>
    <name type="common">ex Afouda et al. 2020</name>
    <dbReference type="NCBI Taxonomy" id="1673721"/>
    <lineage>
        <taxon>Bacteria</taxon>
        <taxon>Bacillati</taxon>
        <taxon>Bacillota</taxon>
        <taxon>Clostridia</taxon>
        <taxon>Eubacteriales</taxon>
        <taxon>Intestinimonas</taxon>
    </lineage>
</organism>
<dbReference type="PROSITE" id="PS51257">
    <property type="entry name" value="PROKAR_LIPOPROTEIN"/>
    <property type="match status" value="1"/>
</dbReference>